<keyword evidence="2" id="KW-0812">Transmembrane</keyword>
<name>A0A8T9BX83_9HELO</name>
<keyword evidence="2" id="KW-0472">Membrane</keyword>
<dbReference type="OrthoDB" id="4838853at2759"/>
<comment type="caution">
    <text evidence="3">The sequence shown here is derived from an EMBL/GenBank/DDBJ whole genome shotgun (WGS) entry which is preliminary data.</text>
</comment>
<feature type="transmembrane region" description="Helical" evidence="2">
    <location>
        <begin position="318"/>
        <end position="342"/>
    </location>
</feature>
<feature type="transmembrane region" description="Helical" evidence="2">
    <location>
        <begin position="348"/>
        <end position="372"/>
    </location>
</feature>
<feature type="transmembrane region" description="Helical" evidence="2">
    <location>
        <begin position="116"/>
        <end position="138"/>
    </location>
</feature>
<evidence type="ECO:0000313" key="3">
    <source>
        <dbReference type="EMBL" id="TVY67450.1"/>
    </source>
</evidence>
<accession>A0A8T9BX83</accession>
<dbReference type="PANTHER" id="PTHR42024">
    <property type="entry name" value="AMINO ACID PERMEASE_ SLC12A DOMAIN-CONTAINING PROTEIN"/>
    <property type="match status" value="1"/>
</dbReference>
<keyword evidence="2" id="KW-1133">Transmembrane helix</keyword>
<feature type="transmembrane region" description="Helical" evidence="2">
    <location>
        <begin position="171"/>
        <end position="195"/>
    </location>
</feature>
<feature type="region of interest" description="Disordered" evidence="1">
    <location>
        <begin position="1"/>
        <end position="112"/>
    </location>
</feature>
<sequence>MQSSGVIAVERPGGDEEIQPIQPEPIPQESTLQEPTLQEFIPKEPTLQESTHQEPTQQEPTQQENRQSILTEDTDLYDTSPGDINEDGKEKVPPPERPTYEQLAQKNPGPTEHLSITLGPPMIILFDIVVPCIIYYVWYDINRDNWEKECSPQLGRGEVCPIPKPQFNKEILGYAVISFGFGELYILIARVWRLIKHRDLCAPLLSRSPWELDATSWVYAVAMVCALIPFVIGSAKEIPQLYLYSPAFLMGFLLVLMIITLIPFPIPYGINSHARGTPMRPFIYYAAEDFIAVDGLQDREFRVRYNARYDSSKPFRRLFVYLTLWWIFGVFVYIGCLSAVIWNLEFHYAFGTSLGVLFSWIILWAIVSYLWVGIEMDRQRKAYEKGAPV</sequence>
<feature type="transmembrane region" description="Helical" evidence="2">
    <location>
        <begin position="247"/>
        <end position="270"/>
    </location>
</feature>
<proteinExistence type="predicted"/>
<dbReference type="PANTHER" id="PTHR42024:SF1">
    <property type="entry name" value="AMINO ACID PERMEASE_ SLC12A DOMAIN-CONTAINING PROTEIN"/>
    <property type="match status" value="1"/>
</dbReference>
<evidence type="ECO:0000313" key="4">
    <source>
        <dbReference type="Proteomes" id="UP000469558"/>
    </source>
</evidence>
<protein>
    <submittedName>
        <fullName evidence="3">Uncharacterized protein</fullName>
    </submittedName>
</protein>
<organism evidence="3 4">
    <name type="scientific">Lachnellula suecica</name>
    <dbReference type="NCBI Taxonomy" id="602035"/>
    <lineage>
        <taxon>Eukaryota</taxon>
        <taxon>Fungi</taxon>
        <taxon>Dikarya</taxon>
        <taxon>Ascomycota</taxon>
        <taxon>Pezizomycotina</taxon>
        <taxon>Leotiomycetes</taxon>
        <taxon>Helotiales</taxon>
        <taxon>Lachnaceae</taxon>
        <taxon>Lachnellula</taxon>
    </lineage>
</organism>
<dbReference type="EMBL" id="QGMK01001559">
    <property type="protein sequence ID" value="TVY67450.1"/>
    <property type="molecule type" value="Genomic_DNA"/>
</dbReference>
<gene>
    <name evidence="3" type="ORF">LSUE1_G010251</name>
</gene>
<feature type="compositionally biased region" description="Low complexity" evidence="1">
    <location>
        <begin position="48"/>
        <end position="64"/>
    </location>
</feature>
<keyword evidence="4" id="KW-1185">Reference proteome</keyword>
<feature type="transmembrane region" description="Helical" evidence="2">
    <location>
        <begin position="216"/>
        <end position="235"/>
    </location>
</feature>
<evidence type="ECO:0000256" key="2">
    <source>
        <dbReference type="SAM" id="Phobius"/>
    </source>
</evidence>
<dbReference type="AlphaFoldDB" id="A0A8T9BX83"/>
<dbReference type="Proteomes" id="UP000469558">
    <property type="component" value="Unassembled WGS sequence"/>
</dbReference>
<evidence type="ECO:0000256" key="1">
    <source>
        <dbReference type="SAM" id="MobiDB-lite"/>
    </source>
</evidence>
<reference evidence="3 4" key="1">
    <citation type="submission" date="2018-05" db="EMBL/GenBank/DDBJ databases">
        <title>Genome sequencing and assembly of the regulated plant pathogen Lachnellula willkommii and related sister species for the development of diagnostic species identification markers.</title>
        <authorList>
            <person name="Giroux E."/>
            <person name="Bilodeau G."/>
        </authorList>
    </citation>
    <scope>NUCLEOTIDE SEQUENCE [LARGE SCALE GENOMIC DNA]</scope>
    <source>
        <strain evidence="3 4">CBS 268.59</strain>
    </source>
</reference>